<evidence type="ECO:0000313" key="3">
    <source>
        <dbReference type="Proteomes" id="UP000027195"/>
    </source>
</evidence>
<accession>A0A067MJY2</accession>
<dbReference type="InParanoid" id="A0A067MJY2"/>
<dbReference type="EMBL" id="KL198029">
    <property type="protein sequence ID" value="KDQ16093.1"/>
    <property type="molecule type" value="Genomic_DNA"/>
</dbReference>
<gene>
    <name evidence="2" type="ORF">BOTBODRAFT_31168</name>
</gene>
<name>A0A067MJY2_BOTB1</name>
<dbReference type="OrthoDB" id="3264383at2759"/>
<keyword evidence="3" id="KW-1185">Reference proteome</keyword>
<reference evidence="3" key="1">
    <citation type="journal article" date="2014" name="Proc. Natl. Acad. Sci. U.S.A.">
        <title>Extensive sampling of basidiomycete genomes demonstrates inadequacy of the white-rot/brown-rot paradigm for wood decay fungi.</title>
        <authorList>
            <person name="Riley R."/>
            <person name="Salamov A.A."/>
            <person name="Brown D.W."/>
            <person name="Nagy L.G."/>
            <person name="Floudas D."/>
            <person name="Held B.W."/>
            <person name="Levasseur A."/>
            <person name="Lombard V."/>
            <person name="Morin E."/>
            <person name="Otillar R."/>
            <person name="Lindquist E.A."/>
            <person name="Sun H."/>
            <person name="LaButti K.M."/>
            <person name="Schmutz J."/>
            <person name="Jabbour D."/>
            <person name="Luo H."/>
            <person name="Baker S.E."/>
            <person name="Pisabarro A.G."/>
            <person name="Walton J.D."/>
            <person name="Blanchette R.A."/>
            <person name="Henrissat B."/>
            <person name="Martin F."/>
            <person name="Cullen D."/>
            <person name="Hibbett D.S."/>
            <person name="Grigoriev I.V."/>
        </authorList>
    </citation>
    <scope>NUCLEOTIDE SEQUENCE [LARGE SCALE GENOMIC DNA]</scope>
    <source>
        <strain evidence="3">FD-172 SS1</strain>
    </source>
</reference>
<proteinExistence type="predicted"/>
<dbReference type="HOGENOM" id="CLU_1824983_0_0_1"/>
<sequence length="141" mass="15014">MSPSSTSRGPAGLTIAIPNTPLSAHASPSQHPSIVALPSFSRSLCSLPYVRSKDSLNMYVGVGCQSHAASEAKLDQAIRRSCTNATHGSSKDVMSLNGHNSYSSQYSTPSAGSEEEMMMSEDDGDDYLVMKSRRKPSPRSC</sequence>
<dbReference type="Proteomes" id="UP000027195">
    <property type="component" value="Unassembled WGS sequence"/>
</dbReference>
<evidence type="ECO:0000313" key="2">
    <source>
        <dbReference type="EMBL" id="KDQ16093.1"/>
    </source>
</evidence>
<feature type="compositionally biased region" description="Polar residues" evidence="1">
    <location>
        <begin position="97"/>
        <end position="111"/>
    </location>
</feature>
<evidence type="ECO:0000256" key="1">
    <source>
        <dbReference type="SAM" id="MobiDB-lite"/>
    </source>
</evidence>
<protein>
    <submittedName>
        <fullName evidence="2">Uncharacterized protein</fullName>
    </submittedName>
</protein>
<dbReference type="AlphaFoldDB" id="A0A067MJY2"/>
<feature type="region of interest" description="Disordered" evidence="1">
    <location>
        <begin position="1"/>
        <end position="33"/>
    </location>
</feature>
<feature type="compositionally biased region" description="Acidic residues" evidence="1">
    <location>
        <begin position="113"/>
        <end position="126"/>
    </location>
</feature>
<feature type="region of interest" description="Disordered" evidence="1">
    <location>
        <begin position="84"/>
        <end position="141"/>
    </location>
</feature>
<feature type="compositionally biased region" description="Polar residues" evidence="1">
    <location>
        <begin position="20"/>
        <end position="32"/>
    </location>
</feature>
<organism evidence="2 3">
    <name type="scientific">Botryobasidium botryosum (strain FD-172 SS1)</name>
    <dbReference type="NCBI Taxonomy" id="930990"/>
    <lineage>
        <taxon>Eukaryota</taxon>
        <taxon>Fungi</taxon>
        <taxon>Dikarya</taxon>
        <taxon>Basidiomycota</taxon>
        <taxon>Agaricomycotina</taxon>
        <taxon>Agaricomycetes</taxon>
        <taxon>Cantharellales</taxon>
        <taxon>Botryobasidiaceae</taxon>
        <taxon>Botryobasidium</taxon>
    </lineage>
</organism>
<feature type="compositionally biased region" description="Basic residues" evidence="1">
    <location>
        <begin position="131"/>
        <end position="141"/>
    </location>
</feature>